<sequence length="763" mass="87576">MQLADKPATGEESASSIPRWEDDSLPLSLQRSRQLNRRLPQRFRDMLPEPPMPLPPPDIPSPLTLAPSMPSTPPLAASMPSAHSEHIRVPRPRQIFNTQPNSFGLFRSYDKATLPTHNPKDSSGEDAFPRPPETQRLVAKRLLNVDNPFHPYPNENSLCLGDWFWNQGTLKSRSSFKQLLNIVGSSEFRPEDIRNTKWAAIDHELGNNDPSFADLAEWLDDNAGWKRTAVTISVPFPRRSAHPGPKNYTVTDFYCRSLVSVIRETILYPTHHHLFHYEPFELCWHPPHKAHDIGVHGELFTSKAFLDTHLQLQESPAETGCDLPRRIVVLMFWSDVTQLTSFGDAKLWPLYVFFGNQSKYKRAQPSAHLCSHAAYFQMASLPDNFKDFILELSGGKLPGDPFFMHCHRELFQAQWQEVLDDEFIHAYEHEIVLTCPDGIERRLFPQIFTYSADYPEKVLIANICNLGACPCPRCIIPKDRVHNLAMERDTLQRQILARKDTKERRDKITAARRLIYEQHYVVDTPQVEVLLKEESLVPTKMCTHTNAFSERLGHTGFDFFVMLVVDLLHKFELGVWKAVFIHFKLRILDSLKGNVLSELDRRYRQVPTFGHDTIRRFRRSVSELKRMAARDFEDLLQCAIPGFVGLLPEPHDSQVQKLLFVLGCWHGLAKLWMHTDETLEILETVTKNLGNELRKFVQETCSAFSTKELRREAECRRRQQAHEGSGSGNRNQGSLSAASDHHPKVLNLRTYKLHALGDYAAQI</sequence>
<proteinExistence type="predicted"/>
<evidence type="ECO:0000313" key="2">
    <source>
        <dbReference type="EMBL" id="KIJ59745.1"/>
    </source>
</evidence>
<reference evidence="2 3" key="1">
    <citation type="submission" date="2014-04" db="EMBL/GenBank/DDBJ databases">
        <title>Evolutionary Origins and Diversification of the Mycorrhizal Mutualists.</title>
        <authorList>
            <consortium name="DOE Joint Genome Institute"/>
            <consortium name="Mycorrhizal Genomics Consortium"/>
            <person name="Kohler A."/>
            <person name="Kuo A."/>
            <person name="Nagy L.G."/>
            <person name="Floudas D."/>
            <person name="Copeland A."/>
            <person name="Barry K.W."/>
            <person name="Cichocki N."/>
            <person name="Veneault-Fourrey C."/>
            <person name="LaButti K."/>
            <person name="Lindquist E.A."/>
            <person name="Lipzen A."/>
            <person name="Lundell T."/>
            <person name="Morin E."/>
            <person name="Murat C."/>
            <person name="Riley R."/>
            <person name="Ohm R."/>
            <person name="Sun H."/>
            <person name="Tunlid A."/>
            <person name="Henrissat B."/>
            <person name="Grigoriev I.V."/>
            <person name="Hibbett D.S."/>
            <person name="Martin F."/>
        </authorList>
    </citation>
    <scope>NUCLEOTIDE SEQUENCE [LARGE SCALE GENOMIC DNA]</scope>
    <source>
        <strain evidence="2 3">MD-312</strain>
    </source>
</reference>
<keyword evidence="3" id="KW-1185">Reference proteome</keyword>
<dbReference type="Proteomes" id="UP000053820">
    <property type="component" value="Unassembled WGS sequence"/>
</dbReference>
<feature type="region of interest" description="Disordered" evidence="1">
    <location>
        <begin position="1"/>
        <end position="79"/>
    </location>
</feature>
<evidence type="ECO:0000313" key="3">
    <source>
        <dbReference type="Proteomes" id="UP000053820"/>
    </source>
</evidence>
<dbReference type="InterPro" id="IPR041078">
    <property type="entry name" value="Plavaka"/>
</dbReference>
<accession>A0A0C9VPY8</accession>
<feature type="compositionally biased region" description="Polar residues" evidence="1">
    <location>
        <begin position="728"/>
        <end position="737"/>
    </location>
</feature>
<dbReference type="OrthoDB" id="2687259at2759"/>
<organism evidence="2 3">
    <name type="scientific">Hydnomerulius pinastri MD-312</name>
    <dbReference type="NCBI Taxonomy" id="994086"/>
    <lineage>
        <taxon>Eukaryota</taxon>
        <taxon>Fungi</taxon>
        <taxon>Dikarya</taxon>
        <taxon>Basidiomycota</taxon>
        <taxon>Agaricomycotina</taxon>
        <taxon>Agaricomycetes</taxon>
        <taxon>Agaricomycetidae</taxon>
        <taxon>Boletales</taxon>
        <taxon>Boletales incertae sedis</taxon>
        <taxon>Leucogyrophana</taxon>
    </lineage>
</organism>
<dbReference type="Pfam" id="PF18759">
    <property type="entry name" value="Plavaka"/>
    <property type="match status" value="1"/>
</dbReference>
<dbReference type="AlphaFoldDB" id="A0A0C9VPY8"/>
<feature type="compositionally biased region" description="Pro residues" evidence="1">
    <location>
        <begin position="48"/>
        <end position="60"/>
    </location>
</feature>
<evidence type="ECO:0000256" key="1">
    <source>
        <dbReference type="SAM" id="MobiDB-lite"/>
    </source>
</evidence>
<feature type="region of interest" description="Disordered" evidence="1">
    <location>
        <begin position="715"/>
        <end position="739"/>
    </location>
</feature>
<name>A0A0C9VPY8_9AGAM</name>
<dbReference type="HOGENOM" id="CLU_002498_1_0_1"/>
<gene>
    <name evidence="2" type="ORF">HYDPIDRAFT_32842</name>
</gene>
<dbReference type="EMBL" id="KN839881">
    <property type="protein sequence ID" value="KIJ59745.1"/>
    <property type="molecule type" value="Genomic_DNA"/>
</dbReference>
<protein>
    <submittedName>
        <fullName evidence="2">Uncharacterized protein</fullName>
    </submittedName>
</protein>